<organism evidence="1 2">
    <name type="scientific">Rubrobacter radiotolerans</name>
    <name type="common">Arthrobacter radiotolerans</name>
    <dbReference type="NCBI Taxonomy" id="42256"/>
    <lineage>
        <taxon>Bacteria</taxon>
        <taxon>Bacillati</taxon>
        <taxon>Actinomycetota</taxon>
        <taxon>Rubrobacteria</taxon>
        <taxon>Rubrobacterales</taxon>
        <taxon>Rubrobacteraceae</taxon>
        <taxon>Rubrobacter</taxon>
    </lineage>
</organism>
<accession>A0A023X7I9</accession>
<protein>
    <submittedName>
        <fullName evidence="1">Uncharacterized protein</fullName>
    </submittedName>
</protein>
<evidence type="ECO:0000313" key="2">
    <source>
        <dbReference type="Proteomes" id="UP000025229"/>
    </source>
</evidence>
<dbReference type="AlphaFoldDB" id="A0A023X7I9"/>
<dbReference type="KEGG" id="rrd:RradSPS_3114"/>
<proteinExistence type="predicted"/>
<geneLocation type="plasmid" evidence="1">
    <name>3</name>
</geneLocation>
<reference evidence="1 2" key="1">
    <citation type="submission" date="2014-03" db="EMBL/GenBank/DDBJ databases">
        <title>Complete genome sequence of the Radio-Resistant Rubrobacter radiotolerans RSPS-4.</title>
        <authorList>
            <person name="Egas C.C."/>
            <person name="Barroso C.C."/>
            <person name="Froufe H.J.C."/>
            <person name="Pacheco J.J."/>
            <person name="Albuquerque L.L."/>
            <person name="da Costa M.M.S."/>
        </authorList>
    </citation>
    <scope>NUCLEOTIDE SEQUENCE [LARGE SCALE GENOMIC DNA]</scope>
    <source>
        <strain evidence="1 2">RSPS-4</strain>
        <plasmid evidence="1 2">3</plasmid>
    </source>
</reference>
<keyword evidence="2" id="KW-1185">Reference proteome</keyword>
<keyword evidence="1" id="KW-0614">Plasmid</keyword>
<dbReference type="HOGENOM" id="CLU_2510648_0_0_11"/>
<dbReference type="Proteomes" id="UP000025229">
    <property type="component" value="Plasmid 3"/>
</dbReference>
<dbReference type="EMBL" id="CP007517">
    <property type="protein sequence ID" value="AHY48397.1"/>
    <property type="molecule type" value="Genomic_DNA"/>
</dbReference>
<gene>
    <name evidence="1" type="ORF">RradSPS_3114</name>
</gene>
<name>A0A023X7I9_RUBRA</name>
<sequence length="85" mass="9557">MLNKTTITETTVTENEIRVPEKDHICRLFSVNHLLGSTPFLVGEYTISCWGVHHFLLGSTPFLVGEYTISCWGVHHFLLGSTPLL</sequence>
<evidence type="ECO:0000313" key="1">
    <source>
        <dbReference type="EMBL" id="AHY48397.1"/>
    </source>
</evidence>